<comment type="catalytic activity">
    <reaction evidence="6">
        <text>a 1,2-diacyl-sn-glycerol + ATP = a 1,2-diacyl-sn-glycero-3-phosphate + ADP + H(+)</text>
        <dbReference type="Rhea" id="RHEA:10272"/>
        <dbReference type="ChEBI" id="CHEBI:15378"/>
        <dbReference type="ChEBI" id="CHEBI:17815"/>
        <dbReference type="ChEBI" id="CHEBI:30616"/>
        <dbReference type="ChEBI" id="CHEBI:58608"/>
        <dbReference type="ChEBI" id="CHEBI:456216"/>
        <dbReference type="EC" id="2.7.1.107"/>
    </reaction>
</comment>
<feature type="region of interest" description="Disordered" evidence="7">
    <location>
        <begin position="1"/>
        <end position="51"/>
    </location>
</feature>
<name>A0A814UNT3_9BILA</name>
<evidence type="ECO:0000313" key="11">
    <source>
        <dbReference type="Proteomes" id="UP000663832"/>
    </source>
</evidence>
<dbReference type="SMART" id="SM00046">
    <property type="entry name" value="DAGKc"/>
    <property type="match status" value="1"/>
</dbReference>
<feature type="domain" description="DAGKc" evidence="8">
    <location>
        <begin position="348"/>
        <end position="484"/>
    </location>
</feature>
<feature type="compositionally biased region" description="Polar residues" evidence="7">
    <location>
        <begin position="83"/>
        <end position="118"/>
    </location>
</feature>
<evidence type="ECO:0000313" key="12">
    <source>
        <dbReference type="Proteomes" id="UP000663877"/>
    </source>
</evidence>
<dbReference type="GO" id="GO:0007200">
    <property type="term" value="P:phospholipase C-activating G protein-coupled receptor signaling pathway"/>
    <property type="evidence" value="ECO:0007669"/>
    <property type="project" value="InterPro"/>
</dbReference>
<evidence type="ECO:0000259" key="8">
    <source>
        <dbReference type="PROSITE" id="PS50146"/>
    </source>
</evidence>
<dbReference type="InterPro" id="IPR001206">
    <property type="entry name" value="Diacylglycerol_kinase_cat_dom"/>
</dbReference>
<reference evidence="9" key="1">
    <citation type="submission" date="2021-02" db="EMBL/GenBank/DDBJ databases">
        <authorList>
            <person name="Nowell W R."/>
        </authorList>
    </citation>
    <scope>NUCLEOTIDE SEQUENCE</scope>
</reference>
<feature type="region of interest" description="Disordered" evidence="7">
    <location>
        <begin position="69"/>
        <end position="118"/>
    </location>
</feature>
<comment type="caution">
    <text evidence="9">The sequence shown here is derived from an EMBL/GenBank/DDBJ whole genome shotgun (WGS) entry which is preliminary data.</text>
</comment>
<evidence type="ECO:0000256" key="2">
    <source>
        <dbReference type="ARBA" id="ARBA00022679"/>
    </source>
</evidence>
<evidence type="ECO:0000313" key="9">
    <source>
        <dbReference type="EMBL" id="CAF1178230.1"/>
    </source>
</evidence>
<evidence type="ECO:0000256" key="4">
    <source>
        <dbReference type="ARBA" id="ARBA00022777"/>
    </source>
</evidence>
<evidence type="ECO:0000256" key="3">
    <source>
        <dbReference type="ARBA" id="ARBA00022741"/>
    </source>
</evidence>
<feature type="compositionally biased region" description="Polar residues" evidence="7">
    <location>
        <begin position="31"/>
        <end position="47"/>
    </location>
</feature>
<keyword evidence="2 6" id="KW-0808">Transferase</keyword>
<dbReference type="Proteomes" id="UP000663832">
    <property type="component" value="Unassembled WGS sequence"/>
</dbReference>
<evidence type="ECO:0000313" key="10">
    <source>
        <dbReference type="EMBL" id="CAF1387798.1"/>
    </source>
</evidence>
<dbReference type="PANTHER" id="PTHR11255">
    <property type="entry name" value="DIACYLGLYCEROL KINASE"/>
    <property type="match status" value="1"/>
</dbReference>
<keyword evidence="5 6" id="KW-0067">ATP-binding</keyword>
<dbReference type="SMART" id="SM00045">
    <property type="entry name" value="DAGKa"/>
    <property type="match status" value="1"/>
</dbReference>
<protein>
    <recommendedName>
        <fullName evidence="6">Diacylglycerol kinase</fullName>
        <shortName evidence="6">DAG kinase</shortName>
        <ecNumber evidence="6">2.7.1.107</ecNumber>
    </recommendedName>
</protein>
<keyword evidence="11" id="KW-1185">Reference proteome</keyword>
<feature type="compositionally biased region" description="Basic and acidic residues" evidence="7">
    <location>
        <begin position="16"/>
        <end position="30"/>
    </location>
</feature>
<dbReference type="EMBL" id="CAJNOI010000200">
    <property type="protein sequence ID" value="CAF1178230.1"/>
    <property type="molecule type" value="Genomic_DNA"/>
</dbReference>
<dbReference type="Pfam" id="PF00781">
    <property type="entry name" value="DAGK_cat"/>
    <property type="match status" value="1"/>
</dbReference>
<dbReference type="Gene3D" id="3.40.50.10330">
    <property type="entry name" value="Probable inorganic polyphosphate/atp-NAD kinase, domain 1"/>
    <property type="match status" value="1"/>
</dbReference>
<evidence type="ECO:0000256" key="7">
    <source>
        <dbReference type="SAM" id="MobiDB-lite"/>
    </source>
</evidence>
<dbReference type="InterPro" id="IPR037607">
    <property type="entry name" value="DGK"/>
</dbReference>
<dbReference type="GO" id="GO:0005524">
    <property type="term" value="F:ATP binding"/>
    <property type="evidence" value="ECO:0007669"/>
    <property type="project" value="UniProtKB-KW"/>
</dbReference>
<comment type="similarity">
    <text evidence="1 6">Belongs to the eukaryotic diacylglycerol kinase family.</text>
</comment>
<dbReference type="PROSITE" id="PS50146">
    <property type="entry name" value="DAGK"/>
    <property type="match status" value="1"/>
</dbReference>
<proteinExistence type="inferred from homology"/>
<keyword evidence="4 6" id="KW-0418">Kinase</keyword>
<dbReference type="InterPro" id="IPR017438">
    <property type="entry name" value="ATP-NAD_kinase_N"/>
</dbReference>
<dbReference type="GO" id="GO:0004143">
    <property type="term" value="F:ATP-dependent diacylglycerol kinase activity"/>
    <property type="evidence" value="ECO:0007669"/>
    <property type="project" value="UniProtKB-EC"/>
</dbReference>
<dbReference type="AlphaFoldDB" id="A0A814UNT3"/>
<gene>
    <name evidence="9" type="ORF">BJG266_LOCUS25606</name>
    <name evidence="10" type="ORF">QVE165_LOCUS36034</name>
</gene>
<dbReference type="Pfam" id="PF00609">
    <property type="entry name" value="DAGK_acc"/>
    <property type="match status" value="1"/>
</dbReference>
<dbReference type="Gene3D" id="2.60.200.40">
    <property type="match status" value="1"/>
</dbReference>
<dbReference type="Proteomes" id="UP000663877">
    <property type="component" value="Unassembled WGS sequence"/>
</dbReference>
<sequence length="730" mass="81785">MTTLPSDVPIASILSTDEKSIPHSNTDDTTLKINPSNDIEQSNQKLVNSRPLEDNLRQLDINDIDNEQLHSFPLSSDNDRHPTLQNEQSVESQPSILSDQKNVSEPVLSKSSTSDSNTTVSYGVDWSDHAHPTSHCWFPLTSDDVATIQSCTYTACTNPKSIYESTLLRCASCALIIHSHHLDDLQTTKADFLPHCRPSFVDDNDNSSKYDQHFWSDVSILPKPCLQCQRASVATTLFGSDDSPLSSLSALNIPGQLTSFMNSVPGKLIPKMWESSNGLVCLWCSAGYHRSCWEYLSAQEDKIQCDYGIFRNIIVRLQWLTRSNESSTGFRARLPSDLINNSSESNSFPFTPVIVFINKRSGGQVGEKLYRKLLGKLNPRQVFLLENNDTINNALDIYSSLPNTRICVFGGDGTVGWVLSRLADIYPSSNQPPVSIFPLGTGNDLSRVLGWGEEYDSKRLYNTLLKIPDAQTAVLDRWQVQLEEFDVSTLISTEPKPSENNFDIRKKIETLFKQPPTFVRETTRDAYQNNNKLPNTRFINYMSFGLDAAITLDFHHERTLNPAKFSSPLNNKLMYLNESCKYIEDFARADMWNLGSYIHLICDGCDLTDAIRDCHTLVILNIPGYASGTNPWGKSSSTSLLSCFEVSTDLFDRQDFGDRKIEVVGLTTKHMAAIHVGFRGIRIAQCNQLRVELCCPMTAQMDGEPFYLPKPVAVNISHAGQVLVLNNENK</sequence>
<keyword evidence="3 6" id="KW-0547">Nucleotide-binding</keyword>
<dbReference type="EMBL" id="CAJNOM010000357">
    <property type="protein sequence ID" value="CAF1387798.1"/>
    <property type="molecule type" value="Genomic_DNA"/>
</dbReference>
<evidence type="ECO:0000256" key="6">
    <source>
        <dbReference type="RuleBase" id="RU361128"/>
    </source>
</evidence>
<evidence type="ECO:0000256" key="1">
    <source>
        <dbReference type="ARBA" id="ARBA00009280"/>
    </source>
</evidence>
<dbReference type="InterPro" id="IPR016064">
    <property type="entry name" value="NAD/diacylglycerol_kinase_sf"/>
</dbReference>
<dbReference type="SUPFAM" id="SSF111331">
    <property type="entry name" value="NAD kinase/diacylglycerol kinase-like"/>
    <property type="match status" value="1"/>
</dbReference>
<dbReference type="GO" id="GO:0016020">
    <property type="term" value="C:membrane"/>
    <property type="evidence" value="ECO:0007669"/>
    <property type="project" value="TreeGrafter"/>
</dbReference>
<dbReference type="InterPro" id="IPR000756">
    <property type="entry name" value="Diacylglycerol_kin_accessory"/>
</dbReference>
<organism evidence="9 12">
    <name type="scientific">Adineta steineri</name>
    <dbReference type="NCBI Taxonomy" id="433720"/>
    <lineage>
        <taxon>Eukaryota</taxon>
        <taxon>Metazoa</taxon>
        <taxon>Spiralia</taxon>
        <taxon>Gnathifera</taxon>
        <taxon>Rotifera</taxon>
        <taxon>Eurotatoria</taxon>
        <taxon>Bdelloidea</taxon>
        <taxon>Adinetida</taxon>
        <taxon>Adinetidae</taxon>
        <taxon>Adineta</taxon>
    </lineage>
</organism>
<dbReference type="PANTHER" id="PTHR11255:SF80">
    <property type="entry name" value="EYE-SPECIFIC DIACYLGLYCEROL KINASE"/>
    <property type="match status" value="1"/>
</dbReference>
<evidence type="ECO:0000256" key="5">
    <source>
        <dbReference type="ARBA" id="ARBA00022840"/>
    </source>
</evidence>
<dbReference type="OrthoDB" id="242257at2759"/>
<dbReference type="EC" id="2.7.1.107" evidence="6"/>
<accession>A0A814UNT3</accession>